<organism evidence="1">
    <name type="scientific">marine sediment metagenome</name>
    <dbReference type="NCBI Taxonomy" id="412755"/>
    <lineage>
        <taxon>unclassified sequences</taxon>
        <taxon>metagenomes</taxon>
        <taxon>ecological metagenomes</taxon>
    </lineage>
</organism>
<reference evidence="1" key="1">
    <citation type="journal article" date="2014" name="Front. Microbiol.">
        <title>High frequency of phylogenetically diverse reductive dehalogenase-homologous genes in deep subseafloor sedimentary metagenomes.</title>
        <authorList>
            <person name="Kawai M."/>
            <person name="Futagami T."/>
            <person name="Toyoda A."/>
            <person name="Takaki Y."/>
            <person name="Nishi S."/>
            <person name="Hori S."/>
            <person name="Arai W."/>
            <person name="Tsubouchi T."/>
            <person name="Morono Y."/>
            <person name="Uchiyama I."/>
            <person name="Ito T."/>
            <person name="Fujiyama A."/>
            <person name="Inagaki F."/>
            <person name="Takami H."/>
        </authorList>
    </citation>
    <scope>NUCLEOTIDE SEQUENCE</scope>
    <source>
        <strain evidence="1">Expedition CK06-06</strain>
    </source>
</reference>
<name>X1CJ12_9ZZZZ</name>
<dbReference type="AlphaFoldDB" id="X1CJ12"/>
<sequence>MVKLYNCFDVNMLCTGGEGAGLTYIEAAAC</sequence>
<protein>
    <submittedName>
        <fullName evidence="1">Uncharacterized protein</fullName>
    </submittedName>
</protein>
<accession>X1CJ12</accession>
<feature type="non-terminal residue" evidence="1">
    <location>
        <position position="30"/>
    </location>
</feature>
<proteinExistence type="predicted"/>
<dbReference type="EMBL" id="BART01038864">
    <property type="protein sequence ID" value="GAH08346.1"/>
    <property type="molecule type" value="Genomic_DNA"/>
</dbReference>
<evidence type="ECO:0000313" key="1">
    <source>
        <dbReference type="EMBL" id="GAH08346.1"/>
    </source>
</evidence>
<gene>
    <name evidence="1" type="ORF">S01H4_64207</name>
</gene>
<comment type="caution">
    <text evidence="1">The sequence shown here is derived from an EMBL/GenBank/DDBJ whole genome shotgun (WGS) entry which is preliminary data.</text>
</comment>